<sequence>MMHGLVRSVRYMSSKTIRYGEGFARPKGSQESVKPETRRRQVATSLPSHLANPDKPVIDTTKLSVKQQHREQLRQLRHAYARELLQVQGQKDAAARSRQEAHDKRIQAMHDKYAAEKQLALQHEKEVLNMLGNQDALLSDHDYHEQHKTERLQNRQRHEQQQSLARLRQLTQMYHATDAFVTLDNLDAKLDALLAHKDSPPMYTLDELMVTPSAEVDEIKTRKQLLNEAMGL</sequence>
<keyword evidence="3" id="KW-1185">Reference proteome</keyword>
<dbReference type="EMBL" id="MCGT01000007">
    <property type="protein sequence ID" value="ORX58021.1"/>
    <property type="molecule type" value="Genomic_DNA"/>
</dbReference>
<comment type="caution">
    <text evidence="2">The sequence shown here is derived from an EMBL/GenBank/DDBJ whole genome shotgun (WGS) entry which is preliminary data.</text>
</comment>
<accession>A0A1X2GND6</accession>
<evidence type="ECO:0000313" key="3">
    <source>
        <dbReference type="Proteomes" id="UP000242146"/>
    </source>
</evidence>
<evidence type="ECO:0000256" key="1">
    <source>
        <dbReference type="SAM" id="MobiDB-lite"/>
    </source>
</evidence>
<organism evidence="2 3">
    <name type="scientific">Hesseltinella vesiculosa</name>
    <dbReference type="NCBI Taxonomy" id="101127"/>
    <lineage>
        <taxon>Eukaryota</taxon>
        <taxon>Fungi</taxon>
        <taxon>Fungi incertae sedis</taxon>
        <taxon>Mucoromycota</taxon>
        <taxon>Mucoromycotina</taxon>
        <taxon>Mucoromycetes</taxon>
        <taxon>Mucorales</taxon>
        <taxon>Cunninghamellaceae</taxon>
        <taxon>Hesseltinella</taxon>
    </lineage>
</organism>
<dbReference type="InterPro" id="IPR058940">
    <property type="entry name" value="mS26_fungi"/>
</dbReference>
<evidence type="ECO:0000313" key="2">
    <source>
        <dbReference type="EMBL" id="ORX58021.1"/>
    </source>
</evidence>
<proteinExistence type="predicted"/>
<dbReference type="OrthoDB" id="5597211at2759"/>
<name>A0A1X2GND6_9FUNG</name>
<feature type="region of interest" description="Disordered" evidence="1">
    <location>
        <begin position="22"/>
        <end position="56"/>
    </location>
</feature>
<protein>
    <submittedName>
        <fullName evidence="2">Uncharacterized protein</fullName>
    </submittedName>
</protein>
<dbReference type="Proteomes" id="UP000242146">
    <property type="component" value="Unassembled WGS sequence"/>
</dbReference>
<dbReference type="AlphaFoldDB" id="A0A1X2GND6"/>
<gene>
    <name evidence="2" type="ORF">DM01DRAFT_1333700</name>
</gene>
<dbReference type="Pfam" id="PF26163">
    <property type="entry name" value="mS26"/>
    <property type="match status" value="1"/>
</dbReference>
<reference evidence="2 3" key="1">
    <citation type="submission" date="2016-07" db="EMBL/GenBank/DDBJ databases">
        <title>Pervasive Adenine N6-methylation of Active Genes in Fungi.</title>
        <authorList>
            <consortium name="DOE Joint Genome Institute"/>
            <person name="Mondo S.J."/>
            <person name="Dannebaum R.O."/>
            <person name="Kuo R.C."/>
            <person name="Labutti K."/>
            <person name="Haridas S."/>
            <person name="Kuo A."/>
            <person name="Salamov A."/>
            <person name="Ahrendt S.R."/>
            <person name="Lipzen A."/>
            <person name="Sullivan W."/>
            <person name="Andreopoulos W.B."/>
            <person name="Clum A."/>
            <person name="Lindquist E."/>
            <person name="Daum C."/>
            <person name="Ramamoorthy G.K."/>
            <person name="Gryganskyi A."/>
            <person name="Culley D."/>
            <person name="Magnuson J.K."/>
            <person name="James T.Y."/>
            <person name="O'Malley M.A."/>
            <person name="Stajich J.E."/>
            <person name="Spatafora J.W."/>
            <person name="Visel A."/>
            <person name="Grigoriev I.V."/>
        </authorList>
    </citation>
    <scope>NUCLEOTIDE SEQUENCE [LARGE SCALE GENOMIC DNA]</scope>
    <source>
        <strain evidence="2 3">NRRL 3301</strain>
    </source>
</reference>